<evidence type="ECO:0000313" key="2">
    <source>
        <dbReference type="EMBL" id="RXH86813.1"/>
    </source>
</evidence>
<organism evidence="2 3">
    <name type="scientific">Malus domestica</name>
    <name type="common">Apple</name>
    <name type="synonym">Pyrus malus</name>
    <dbReference type="NCBI Taxonomy" id="3750"/>
    <lineage>
        <taxon>Eukaryota</taxon>
        <taxon>Viridiplantae</taxon>
        <taxon>Streptophyta</taxon>
        <taxon>Embryophyta</taxon>
        <taxon>Tracheophyta</taxon>
        <taxon>Spermatophyta</taxon>
        <taxon>Magnoliopsida</taxon>
        <taxon>eudicotyledons</taxon>
        <taxon>Gunneridae</taxon>
        <taxon>Pentapetalae</taxon>
        <taxon>rosids</taxon>
        <taxon>fabids</taxon>
        <taxon>Rosales</taxon>
        <taxon>Rosaceae</taxon>
        <taxon>Amygdaloideae</taxon>
        <taxon>Maleae</taxon>
        <taxon>Malus</taxon>
    </lineage>
</organism>
<comment type="caution">
    <text evidence="2">The sequence shown here is derived from an EMBL/GenBank/DDBJ whole genome shotgun (WGS) entry which is preliminary data.</text>
</comment>
<feature type="compositionally biased region" description="Basic and acidic residues" evidence="1">
    <location>
        <begin position="42"/>
        <end position="52"/>
    </location>
</feature>
<sequence length="204" mass="23781">MGLFNLGDPNKAKVEGHDFSFHHSCSLKIALRQNTHSLKDDLNETARRKLENEEVEEEVGDEKRSKKTPQEMQQKVKMAPPNKDETPSRRVSIFSLGWGISVGVKTIDVSKLILKEVKKKKHEQWRMKNALAEMITATTPHIIRTYKKFYKHHTSLKLKKLKHRIKSSSSNWRKSVAMDKLSNIKMHNENVKHQVKTNGWQPWH</sequence>
<name>A0A498IZ64_MALDO</name>
<dbReference type="Proteomes" id="UP000290289">
    <property type="component" value="Chromosome 10"/>
</dbReference>
<proteinExistence type="predicted"/>
<accession>A0A498IZ64</accession>
<gene>
    <name evidence="2" type="ORF">DVH24_022086</name>
</gene>
<dbReference type="EMBL" id="RDQH01000336">
    <property type="protein sequence ID" value="RXH86813.1"/>
    <property type="molecule type" value="Genomic_DNA"/>
</dbReference>
<keyword evidence="3" id="KW-1185">Reference proteome</keyword>
<feature type="region of interest" description="Disordered" evidence="1">
    <location>
        <begin position="42"/>
        <end position="88"/>
    </location>
</feature>
<evidence type="ECO:0000313" key="3">
    <source>
        <dbReference type="Proteomes" id="UP000290289"/>
    </source>
</evidence>
<evidence type="ECO:0000256" key="1">
    <source>
        <dbReference type="SAM" id="MobiDB-lite"/>
    </source>
</evidence>
<protein>
    <submittedName>
        <fullName evidence="2">Uncharacterized protein</fullName>
    </submittedName>
</protein>
<reference evidence="2 3" key="1">
    <citation type="submission" date="2018-10" db="EMBL/GenBank/DDBJ databases">
        <title>A high-quality apple genome assembly.</title>
        <authorList>
            <person name="Hu J."/>
        </authorList>
    </citation>
    <scope>NUCLEOTIDE SEQUENCE [LARGE SCALE GENOMIC DNA]</scope>
    <source>
        <strain evidence="3">cv. HFTH1</strain>
        <tissue evidence="2">Young leaf</tissue>
    </source>
</reference>
<dbReference type="AlphaFoldDB" id="A0A498IZ64"/>